<dbReference type="RefSeq" id="WP_179510007.1">
    <property type="nucleotide sequence ID" value="NZ_JACCBY010000006.1"/>
</dbReference>
<evidence type="ECO:0000313" key="1">
    <source>
        <dbReference type="EMBL" id="NYD91583.1"/>
    </source>
</evidence>
<dbReference type="InterPro" id="IPR021508">
    <property type="entry name" value="Gp17-like"/>
</dbReference>
<accession>A0A7Y9FQG8</accession>
<reference evidence="1 2" key="1">
    <citation type="submission" date="2020-07" db="EMBL/GenBank/DDBJ databases">
        <authorList>
            <person name="Partida-Martinez L."/>
            <person name="Huntemann M."/>
            <person name="Clum A."/>
            <person name="Wang J."/>
            <person name="Palaniappan K."/>
            <person name="Ritter S."/>
            <person name="Chen I.-M."/>
            <person name="Stamatis D."/>
            <person name="Reddy T."/>
            <person name="O'Malley R."/>
            <person name="Daum C."/>
            <person name="Shapiro N."/>
            <person name="Ivanova N."/>
            <person name="Kyrpides N."/>
            <person name="Woyke T."/>
        </authorList>
    </citation>
    <scope>NUCLEOTIDE SEQUENCE [LARGE SCALE GENOMIC DNA]</scope>
    <source>
        <strain evidence="1 2">AS2.3</strain>
    </source>
</reference>
<sequence>MSAGAVLYAAVLAHLRRQTRVFAAPPLRAAMPRVVLDDPVLAAADASGVTGRIGTIAVTYDDIGEQPDRLRALIAAVETAMATMPVDLGAEGWRLAGLRLARSRLVRGKAEHWTGTSAFAVRMFRIN</sequence>
<proteinExistence type="predicted"/>
<dbReference type="Pfam" id="PF11367">
    <property type="entry name" value="Tail_completion_gp17"/>
    <property type="match status" value="1"/>
</dbReference>
<organism evidence="1 2">
    <name type="scientific">Sphingomonas melonis</name>
    <dbReference type="NCBI Taxonomy" id="152682"/>
    <lineage>
        <taxon>Bacteria</taxon>
        <taxon>Pseudomonadati</taxon>
        <taxon>Pseudomonadota</taxon>
        <taxon>Alphaproteobacteria</taxon>
        <taxon>Sphingomonadales</taxon>
        <taxon>Sphingomonadaceae</taxon>
        <taxon>Sphingomonas</taxon>
    </lineage>
</organism>
<protein>
    <recommendedName>
        <fullName evidence="3">DUF3168 domain-containing protein</fullName>
    </recommendedName>
</protein>
<evidence type="ECO:0000313" key="2">
    <source>
        <dbReference type="Proteomes" id="UP000517753"/>
    </source>
</evidence>
<reference evidence="1 2" key="2">
    <citation type="submission" date="2020-08" db="EMBL/GenBank/DDBJ databases">
        <title>The Agave Microbiome: Exploring the role of microbial communities in plant adaptations to desert environments.</title>
        <authorList>
            <person name="Partida-Martinez L.P."/>
        </authorList>
    </citation>
    <scope>NUCLEOTIDE SEQUENCE [LARGE SCALE GENOMIC DNA]</scope>
    <source>
        <strain evidence="1 2">AS2.3</strain>
    </source>
</reference>
<evidence type="ECO:0008006" key="3">
    <source>
        <dbReference type="Google" id="ProtNLM"/>
    </source>
</evidence>
<name>A0A7Y9FQG8_9SPHN</name>
<dbReference type="AlphaFoldDB" id="A0A7Y9FQG8"/>
<comment type="caution">
    <text evidence="1">The sequence shown here is derived from an EMBL/GenBank/DDBJ whole genome shotgun (WGS) entry which is preliminary data.</text>
</comment>
<dbReference type="InterPro" id="IPR053745">
    <property type="entry name" value="Viral_Tail_Comp_sf"/>
</dbReference>
<dbReference type="Gene3D" id="3.30.2000.30">
    <property type="match status" value="1"/>
</dbReference>
<keyword evidence="2" id="KW-1185">Reference proteome</keyword>
<dbReference type="EMBL" id="JACCBY010000006">
    <property type="protein sequence ID" value="NYD91583.1"/>
    <property type="molecule type" value="Genomic_DNA"/>
</dbReference>
<gene>
    <name evidence="1" type="ORF">HD841_003399</name>
</gene>
<dbReference type="Proteomes" id="UP000517753">
    <property type="component" value="Unassembled WGS sequence"/>
</dbReference>